<dbReference type="InterPro" id="IPR016040">
    <property type="entry name" value="NAD(P)-bd_dom"/>
</dbReference>
<dbReference type="PANTHER" id="PTHR48079">
    <property type="entry name" value="PROTEIN YEEZ"/>
    <property type="match status" value="1"/>
</dbReference>
<accession>A0A5J6WXJ6</accession>
<reference evidence="2 3" key="1">
    <citation type="submission" date="2019-05" db="EMBL/GenBank/DDBJ databases">
        <title>OXA-830, a novel chromosomally encoded expanded-spectrum class D beta-lactamase in Aeromonas simiae.</title>
        <authorList>
            <person name="Zhou W."/>
            <person name="Chen Q."/>
        </authorList>
    </citation>
    <scope>NUCLEOTIDE SEQUENCE [LARGE SCALE GENOMIC DNA]</scope>
    <source>
        <strain evidence="2 3">A6</strain>
    </source>
</reference>
<evidence type="ECO:0000313" key="2">
    <source>
        <dbReference type="EMBL" id="QFI55044.1"/>
    </source>
</evidence>
<sequence length="276" mass="29380">MTVFFCLESEMGRIGIVGAGWLGEPLAHTLLARGETVVATTTDPSKQARLAGEGIETHLLHADEAGAWPLGQCDSLVITLPPSRVADYPQAIARLCAQARQHGVTRLLLIGATSVYRPGQSEEDAPAGEGERALRLLRAEQAARGSGIAQVVVLRAAGLYGPGRHPGRFLAGRECHGGAQAVNLVHLDDVVAACILLLESTARRFAYVVSAPVHPCRADFYEQAARVLGLAPPRFVAPQGEYLPLSGKALCDELGFVYRWPDPQAWLGYDAVCQGG</sequence>
<evidence type="ECO:0000313" key="3">
    <source>
        <dbReference type="Proteomes" id="UP000594034"/>
    </source>
</evidence>
<feature type="domain" description="NAD(P)-binding" evidence="1">
    <location>
        <begin position="19"/>
        <end position="171"/>
    </location>
</feature>
<dbReference type="Pfam" id="PF13460">
    <property type="entry name" value="NAD_binding_10"/>
    <property type="match status" value="1"/>
</dbReference>
<dbReference type="KEGG" id="asim:FE240_10310"/>
<gene>
    <name evidence="2" type="ORF">FE240_10310</name>
</gene>
<proteinExistence type="predicted"/>
<evidence type="ECO:0000259" key="1">
    <source>
        <dbReference type="Pfam" id="PF13460"/>
    </source>
</evidence>
<organism evidence="2 3">
    <name type="scientific">Aeromonas simiae</name>
    <dbReference type="NCBI Taxonomy" id="218936"/>
    <lineage>
        <taxon>Bacteria</taxon>
        <taxon>Pseudomonadati</taxon>
        <taxon>Pseudomonadota</taxon>
        <taxon>Gammaproteobacteria</taxon>
        <taxon>Aeromonadales</taxon>
        <taxon>Aeromonadaceae</taxon>
        <taxon>Aeromonas</taxon>
    </lineage>
</organism>
<dbReference type="GO" id="GO:0004029">
    <property type="term" value="F:aldehyde dehydrogenase (NAD+) activity"/>
    <property type="evidence" value="ECO:0007669"/>
    <property type="project" value="TreeGrafter"/>
</dbReference>
<name>A0A5J6WXJ6_9GAMM</name>
<dbReference type="Proteomes" id="UP000594034">
    <property type="component" value="Chromosome"/>
</dbReference>
<keyword evidence="3" id="KW-1185">Reference proteome</keyword>
<dbReference type="PANTHER" id="PTHR48079:SF6">
    <property type="entry name" value="NAD(P)-BINDING DOMAIN-CONTAINING PROTEIN-RELATED"/>
    <property type="match status" value="1"/>
</dbReference>
<protein>
    <submittedName>
        <fullName evidence="2">SDR family NAD(P)-dependent oxidoreductase</fullName>
    </submittedName>
</protein>
<dbReference type="AlphaFoldDB" id="A0A5J6WXJ6"/>
<dbReference type="SUPFAM" id="SSF51735">
    <property type="entry name" value="NAD(P)-binding Rossmann-fold domains"/>
    <property type="match status" value="1"/>
</dbReference>
<dbReference type="InterPro" id="IPR051783">
    <property type="entry name" value="NAD(P)-dependent_oxidoreduct"/>
</dbReference>
<dbReference type="EMBL" id="CP040449">
    <property type="protein sequence ID" value="QFI55044.1"/>
    <property type="molecule type" value="Genomic_DNA"/>
</dbReference>
<dbReference type="Gene3D" id="3.40.50.720">
    <property type="entry name" value="NAD(P)-binding Rossmann-like Domain"/>
    <property type="match status" value="1"/>
</dbReference>
<dbReference type="InterPro" id="IPR036291">
    <property type="entry name" value="NAD(P)-bd_dom_sf"/>
</dbReference>
<dbReference type="GO" id="GO:0005737">
    <property type="term" value="C:cytoplasm"/>
    <property type="evidence" value="ECO:0007669"/>
    <property type="project" value="TreeGrafter"/>
</dbReference>